<dbReference type="Pfam" id="PF02515">
    <property type="entry name" value="CoA_transf_3"/>
    <property type="match status" value="1"/>
</dbReference>
<dbReference type="RefSeq" id="WP_283332379.1">
    <property type="nucleotide sequence ID" value="NZ_JAWLKA010000001.1"/>
</dbReference>
<dbReference type="Gene3D" id="3.40.50.10540">
    <property type="entry name" value="Crotonobetainyl-coa:carnitine coa-transferase, domain 1"/>
    <property type="match status" value="1"/>
</dbReference>
<evidence type="ECO:0000313" key="1">
    <source>
        <dbReference type="EMBL" id="MDV6279039.1"/>
    </source>
</evidence>
<evidence type="ECO:0000313" key="2">
    <source>
        <dbReference type="Proteomes" id="UP001185737"/>
    </source>
</evidence>
<accession>A0ABU4C687</accession>
<proteinExistence type="predicted"/>
<reference evidence="1 2" key="1">
    <citation type="submission" date="2023-10" db="EMBL/GenBank/DDBJ databases">
        <title>Development of a sustainable strategy for remediation of hydrocarbon-contaminated territories based on the waste exchange concept.</title>
        <authorList>
            <person name="Krivoruchko A."/>
        </authorList>
    </citation>
    <scope>NUCLEOTIDE SEQUENCE [LARGE SCALE GENOMIC DNA]</scope>
    <source>
        <strain evidence="1 2">IEGM 60</strain>
    </source>
</reference>
<name>A0ABU4C687_RHOJO</name>
<gene>
    <name evidence="1" type="ORF">R3Q59_00735</name>
</gene>
<sequence length="436" mass="45297">MIPTVIDYGDPGDYLAARLPVLSLAAGSVAALTGAVDRFDSAHGRDPRSRRLDPERIAASFASDRLLRVSGAPVSGFAELSGFFAASDGWVRTHANYPHHRTRLLAALDLSDDAGRDAVAARIGRLTAADVEDRAAAAQAVAVRVRTAAEWAASAQGAAAASGDLVSTVVHAESCRPRTQHRSHREPDRGPLAGVKVLDLTRVIAGPVATRTLALLGADVLRIDPPSIPEIVVQHLDTGQGKRTALLDVRSADGKLVWDSLLAEADVVVTGYRPGALDGLLDDAPDHLVRGRVCAWGGSGPWADRRGFDSIVQAASGIATIEGGDNTPGALPAQALDHATGYLLAAGVVDALAATHVDGRGRSVDVSLARTGAWLLTADGRSEDPLPPAVPGPRCLTAHGDLVTARPALAEFDDYPFPARPWGGDAPSWSGVSPSP</sequence>
<dbReference type="PANTHER" id="PTHR48228:SF4">
    <property type="entry name" value="BLR3030 PROTEIN"/>
    <property type="match status" value="1"/>
</dbReference>
<dbReference type="PANTHER" id="PTHR48228">
    <property type="entry name" value="SUCCINYL-COA--D-CITRAMALATE COA-TRANSFERASE"/>
    <property type="match status" value="1"/>
</dbReference>
<keyword evidence="2" id="KW-1185">Reference proteome</keyword>
<organism evidence="1 2">
    <name type="scientific">Rhodococcus jostii</name>
    <dbReference type="NCBI Taxonomy" id="132919"/>
    <lineage>
        <taxon>Bacteria</taxon>
        <taxon>Bacillati</taxon>
        <taxon>Actinomycetota</taxon>
        <taxon>Actinomycetes</taxon>
        <taxon>Mycobacteriales</taxon>
        <taxon>Nocardiaceae</taxon>
        <taxon>Rhodococcus</taxon>
    </lineage>
</organism>
<dbReference type="InterPro" id="IPR003673">
    <property type="entry name" value="CoA-Trfase_fam_III"/>
</dbReference>
<dbReference type="Proteomes" id="UP001185737">
    <property type="component" value="Unassembled WGS sequence"/>
</dbReference>
<keyword evidence="1" id="KW-0808">Transferase</keyword>
<protein>
    <submittedName>
        <fullName evidence="1">CoA transferase</fullName>
    </submittedName>
</protein>
<dbReference type="EMBL" id="JAWLKA010000001">
    <property type="protein sequence ID" value="MDV6279039.1"/>
    <property type="molecule type" value="Genomic_DNA"/>
</dbReference>
<dbReference type="SUPFAM" id="SSF89796">
    <property type="entry name" value="CoA-transferase family III (CaiB/BaiF)"/>
    <property type="match status" value="2"/>
</dbReference>
<dbReference type="GO" id="GO:0016740">
    <property type="term" value="F:transferase activity"/>
    <property type="evidence" value="ECO:0007669"/>
    <property type="project" value="UniProtKB-KW"/>
</dbReference>
<dbReference type="InterPro" id="IPR050509">
    <property type="entry name" value="CoA-transferase_III"/>
</dbReference>
<dbReference type="InterPro" id="IPR023606">
    <property type="entry name" value="CoA-Trfase_III_dom_1_sf"/>
</dbReference>
<comment type="caution">
    <text evidence="1">The sequence shown here is derived from an EMBL/GenBank/DDBJ whole genome shotgun (WGS) entry which is preliminary data.</text>
</comment>